<dbReference type="Proteomes" id="UP000267342">
    <property type="component" value="Chromosome"/>
</dbReference>
<keyword evidence="1" id="KW-1133">Transmembrane helix</keyword>
<feature type="transmembrane region" description="Helical" evidence="1">
    <location>
        <begin position="12"/>
        <end position="30"/>
    </location>
</feature>
<evidence type="ECO:0000256" key="1">
    <source>
        <dbReference type="SAM" id="Phobius"/>
    </source>
</evidence>
<protein>
    <submittedName>
        <fullName evidence="2">Uncharacterized protein</fullName>
    </submittedName>
</protein>
<evidence type="ECO:0000313" key="3">
    <source>
        <dbReference type="Proteomes" id="UP000267342"/>
    </source>
</evidence>
<keyword evidence="1" id="KW-0812">Transmembrane</keyword>
<keyword evidence="1" id="KW-0472">Membrane</keyword>
<proteinExistence type="predicted"/>
<name>A0A348HCG7_9GAMM</name>
<reference evidence="2 3" key="1">
    <citation type="submission" date="2018-09" db="EMBL/GenBank/DDBJ databases">
        <title>Zymobacter palmae IAM14233 (=T109) whole genome analysis.</title>
        <authorList>
            <person name="Yanase H."/>
        </authorList>
    </citation>
    <scope>NUCLEOTIDE SEQUENCE [LARGE SCALE GENOMIC DNA]</scope>
    <source>
        <strain evidence="2 3">IAM14233</strain>
    </source>
</reference>
<gene>
    <name evidence="2" type="ORF">ZBT109_0531</name>
</gene>
<dbReference type="EMBL" id="AP018933">
    <property type="protein sequence ID" value="BBG29319.1"/>
    <property type="molecule type" value="Genomic_DNA"/>
</dbReference>
<organism evidence="2 3">
    <name type="scientific">Zymobacter palmae</name>
    <dbReference type="NCBI Taxonomy" id="33074"/>
    <lineage>
        <taxon>Bacteria</taxon>
        <taxon>Pseudomonadati</taxon>
        <taxon>Pseudomonadota</taxon>
        <taxon>Gammaproteobacteria</taxon>
        <taxon>Oceanospirillales</taxon>
        <taxon>Halomonadaceae</taxon>
        <taxon>Zymobacter group</taxon>
        <taxon>Zymobacter</taxon>
    </lineage>
</organism>
<dbReference type="AlphaFoldDB" id="A0A348HCG7"/>
<sequence>MPRRWRFKASRYGYGYGWGYGCCIVLAVMAPRSQG</sequence>
<evidence type="ECO:0000313" key="2">
    <source>
        <dbReference type="EMBL" id="BBG29319.1"/>
    </source>
</evidence>
<accession>A0A348HCG7</accession>
<dbReference type="PROSITE" id="PS51257">
    <property type="entry name" value="PROKAR_LIPOPROTEIN"/>
    <property type="match status" value="1"/>
</dbReference>
<keyword evidence="3" id="KW-1185">Reference proteome</keyword>
<dbReference type="KEGG" id="zpl:ZBT109_0531"/>